<dbReference type="Pfam" id="PF21810">
    <property type="entry name" value="DUF6880"/>
    <property type="match status" value="1"/>
</dbReference>
<dbReference type="Proteomes" id="UP001612415">
    <property type="component" value="Unassembled WGS sequence"/>
</dbReference>
<evidence type="ECO:0000313" key="2">
    <source>
        <dbReference type="Proteomes" id="UP001612415"/>
    </source>
</evidence>
<sequence length="193" mass="21378">MAAHLRACRAARPDPEPTARWLVGHLLGPVGEVTGADPVDYRDVLGPAGMTQALDLATEAWRRDPTDRAVRLRERLLKARGDVDALFAAYAADLAPDGAMHLRIARELDEAGRAGDALEWAERGLRAAGKRRDVEHQLVDWVCARYVRAGRLDDALAVRRDRFRSKSSLGSYRSLRSAARACGRWEDEREAAL</sequence>
<name>A0ABW7YD86_STRCE</name>
<protein>
    <submittedName>
        <fullName evidence="1">DUF6880 family protein</fullName>
    </submittedName>
</protein>
<reference evidence="1 2" key="1">
    <citation type="submission" date="2024-10" db="EMBL/GenBank/DDBJ databases">
        <title>The Natural Products Discovery Center: Release of the First 8490 Sequenced Strains for Exploring Actinobacteria Biosynthetic Diversity.</title>
        <authorList>
            <person name="Kalkreuter E."/>
            <person name="Kautsar S.A."/>
            <person name="Yang D."/>
            <person name="Bader C.D."/>
            <person name="Teijaro C.N."/>
            <person name="Fluegel L."/>
            <person name="Davis C.M."/>
            <person name="Simpson J.R."/>
            <person name="Lauterbach L."/>
            <person name="Steele A.D."/>
            <person name="Gui C."/>
            <person name="Meng S."/>
            <person name="Li G."/>
            <person name="Viehrig K."/>
            <person name="Ye F."/>
            <person name="Su P."/>
            <person name="Kiefer A.F."/>
            <person name="Nichols A."/>
            <person name="Cepeda A.J."/>
            <person name="Yan W."/>
            <person name="Fan B."/>
            <person name="Jiang Y."/>
            <person name="Adhikari A."/>
            <person name="Zheng C.-J."/>
            <person name="Schuster L."/>
            <person name="Cowan T.M."/>
            <person name="Smanski M.J."/>
            <person name="Chevrette M.G."/>
            <person name="De Carvalho L.P.S."/>
            <person name="Shen B."/>
        </authorList>
    </citation>
    <scope>NUCLEOTIDE SEQUENCE [LARGE SCALE GENOMIC DNA]</scope>
    <source>
        <strain evidence="1 2">NPDC051599</strain>
    </source>
</reference>
<proteinExistence type="predicted"/>
<gene>
    <name evidence="1" type="ORF">ACIA8P_37045</name>
</gene>
<comment type="caution">
    <text evidence="1">The sequence shown here is derived from an EMBL/GenBank/DDBJ whole genome shotgun (WGS) entry which is preliminary data.</text>
</comment>
<evidence type="ECO:0000313" key="1">
    <source>
        <dbReference type="EMBL" id="MFI5680161.1"/>
    </source>
</evidence>
<organism evidence="1 2">
    <name type="scientific">Streptomyces cellulosae</name>
    <dbReference type="NCBI Taxonomy" id="1968"/>
    <lineage>
        <taxon>Bacteria</taxon>
        <taxon>Bacillati</taxon>
        <taxon>Actinomycetota</taxon>
        <taxon>Actinomycetes</taxon>
        <taxon>Kitasatosporales</taxon>
        <taxon>Streptomycetaceae</taxon>
        <taxon>Streptomyces</taxon>
    </lineage>
</organism>
<dbReference type="RefSeq" id="WP_398660610.1">
    <property type="nucleotide sequence ID" value="NZ_JBITDC010000019.1"/>
</dbReference>
<dbReference type="EMBL" id="JBITDC010000019">
    <property type="protein sequence ID" value="MFI5680161.1"/>
    <property type="molecule type" value="Genomic_DNA"/>
</dbReference>
<keyword evidence="2" id="KW-1185">Reference proteome</keyword>
<accession>A0ABW7YD86</accession>
<dbReference type="InterPro" id="IPR049245">
    <property type="entry name" value="DUF6880"/>
</dbReference>